<sequence length="213" mass="24125">MNSIITLAFGLSLIFVQVISEENAIDYGEEANTDAMNLRAYNLLMPVSQMMIAAEKRYKKQGLTVPIELYKDLREYAIDTIPWLFNEVKGIANFTDRNRVTAQYIGEIHGLNHMSNRLDKQRLSTPLNVTGTSENLLGRIKAIENFIYGSLDDEIANASHSVHTKFHAKLKAFFVAEFPKLYKLIDKLPFDEAKQKNLQLLVADLSHALVPPL</sequence>
<evidence type="ECO:0000313" key="3">
    <source>
        <dbReference type="Proteomes" id="UP000759131"/>
    </source>
</evidence>
<proteinExistence type="predicted"/>
<dbReference type="EMBL" id="OC855086">
    <property type="protein sequence ID" value="CAD7621190.1"/>
    <property type="molecule type" value="Genomic_DNA"/>
</dbReference>
<evidence type="ECO:0000313" key="2">
    <source>
        <dbReference type="EMBL" id="CAD7621190.1"/>
    </source>
</evidence>
<dbReference type="AlphaFoldDB" id="A0A7R9KDP5"/>
<gene>
    <name evidence="2" type="ORF">OSB1V03_LOCUS1664</name>
</gene>
<evidence type="ECO:0000256" key="1">
    <source>
        <dbReference type="SAM" id="SignalP"/>
    </source>
</evidence>
<dbReference type="EMBL" id="CAJPIZ010000511">
    <property type="protein sequence ID" value="CAG2101620.1"/>
    <property type="molecule type" value="Genomic_DNA"/>
</dbReference>
<feature type="signal peptide" evidence="1">
    <location>
        <begin position="1"/>
        <end position="20"/>
    </location>
</feature>
<protein>
    <submittedName>
        <fullName evidence="2">Uncharacterized protein</fullName>
    </submittedName>
</protein>
<accession>A0A7R9KDP5</accession>
<feature type="chain" id="PRO_5036210899" evidence="1">
    <location>
        <begin position="21"/>
        <end position="213"/>
    </location>
</feature>
<organism evidence="2">
    <name type="scientific">Medioppia subpectinata</name>
    <dbReference type="NCBI Taxonomy" id="1979941"/>
    <lineage>
        <taxon>Eukaryota</taxon>
        <taxon>Metazoa</taxon>
        <taxon>Ecdysozoa</taxon>
        <taxon>Arthropoda</taxon>
        <taxon>Chelicerata</taxon>
        <taxon>Arachnida</taxon>
        <taxon>Acari</taxon>
        <taxon>Acariformes</taxon>
        <taxon>Sarcoptiformes</taxon>
        <taxon>Oribatida</taxon>
        <taxon>Brachypylina</taxon>
        <taxon>Oppioidea</taxon>
        <taxon>Oppiidae</taxon>
        <taxon>Medioppia</taxon>
    </lineage>
</organism>
<keyword evidence="3" id="KW-1185">Reference proteome</keyword>
<keyword evidence="1" id="KW-0732">Signal</keyword>
<reference evidence="2" key="1">
    <citation type="submission" date="2020-11" db="EMBL/GenBank/DDBJ databases">
        <authorList>
            <person name="Tran Van P."/>
        </authorList>
    </citation>
    <scope>NUCLEOTIDE SEQUENCE</scope>
</reference>
<dbReference type="Proteomes" id="UP000759131">
    <property type="component" value="Unassembled WGS sequence"/>
</dbReference>
<name>A0A7R9KDP5_9ACAR</name>